<dbReference type="PIRSF" id="PIRSF000189">
    <property type="entry name" value="D-aa_oxidase"/>
    <property type="match status" value="1"/>
</dbReference>
<keyword evidence="4 6" id="KW-0274">FAD</keyword>
<keyword evidence="5" id="KW-0560">Oxidoreductase</keyword>
<dbReference type="GO" id="GO:0003884">
    <property type="term" value="F:D-amino-acid oxidase activity"/>
    <property type="evidence" value="ECO:0007669"/>
    <property type="project" value="InterPro"/>
</dbReference>
<keyword evidence="7" id="KW-0732">Signal</keyword>
<dbReference type="EMBL" id="FR839630">
    <property type="protein sequence ID" value="SCV12162.1"/>
    <property type="molecule type" value="Genomic_DNA"/>
</dbReference>
<dbReference type="AlphaFoldDB" id="A0A1G4KQ75"/>
<protein>
    <recommendedName>
        <fullName evidence="8">FAD dependent oxidoreductase domain-containing protein</fullName>
    </recommendedName>
</protein>
<dbReference type="SUPFAM" id="SSF51971">
    <property type="entry name" value="Nucleotide-binding domain"/>
    <property type="match status" value="1"/>
</dbReference>
<feature type="binding site" evidence="6">
    <location>
        <position position="352"/>
    </location>
    <ligand>
        <name>D-dopa</name>
        <dbReference type="ChEBI" id="CHEBI:149689"/>
    </ligand>
</feature>
<evidence type="ECO:0000259" key="8">
    <source>
        <dbReference type="Pfam" id="PF01266"/>
    </source>
</evidence>
<gene>
    <name evidence="9" type="ordered locus">PP7435_Chr3-0135</name>
</gene>
<dbReference type="InterPro" id="IPR006076">
    <property type="entry name" value="FAD-dep_OxRdtase"/>
</dbReference>
<organism evidence="9 10">
    <name type="scientific">Komagataella phaffii (strain ATCC 76273 / CBS 7435 / CECT 11047 / NRRL Y-11430 / Wegner 21-1)</name>
    <name type="common">Yeast</name>
    <name type="synonym">Pichia pastoris</name>
    <dbReference type="NCBI Taxonomy" id="981350"/>
    <lineage>
        <taxon>Eukaryota</taxon>
        <taxon>Fungi</taxon>
        <taxon>Dikarya</taxon>
        <taxon>Ascomycota</taxon>
        <taxon>Saccharomycotina</taxon>
        <taxon>Pichiomycetes</taxon>
        <taxon>Pichiales</taxon>
        <taxon>Pichiaceae</taxon>
        <taxon>Komagataella</taxon>
    </lineage>
</organism>
<comment type="similarity">
    <text evidence="2">Belongs to the DAMOX/DASOX family.</text>
</comment>
<comment type="cofactor">
    <cofactor evidence="1 6">
        <name>FAD</name>
        <dbReference type="ChEBI" id="CHEBI:57692"/>
    </cofactor>
</comment>
<accession>A0A1G4KQ75</accession>
<dbReference type="SMR" id="A0A1G4KQ75"/>
<dbReference type="GO" id="GO:0019478">
    <property type="term" value="P:D-amino acid catabolic process"/>
    <property type="evidence" value="ECO:0007669"/>
    <property type="project" value="TreeGrafter"/>
</dbReference>
<feature type="binding site" evidence="6">
    <location>
        <begin position="50"/>
        <end position="51"/>
    </location>
    <ligand>
        <name>FAD</name>
        <dbReference type="ChEBI" id="CHEBI:57692"/>
    </ligand>
</feature>
<feature type="chain" id="PRO_5009236598" description="FAD dependent oxidoreductase domain-containing protein" evidence="7">
    <location>
        <begin position="18"/>
        <end position="375"/>
    </location>
</feature>
<dbReference type="InterPro" id="IPR023209">
    <property type="entry name" value="DAO"/>
</dbReference>
<feature type="binding site" evidence="6">
    <location>
        <position position="205"/>
    </location>
    <ligand>
        <name>FAD</name>
        <dbReference type="ChEBI" id="CHEBI:57692"/>
    </ligand>
</feature>
<dbReference type="PANTHER" id="PTHR11530">
    <property type="entry name" value="D-AMINO ACID OXIDASE"/>
    <property type="match status" value="1"/>
</dbReference>
<evidence type="ECO:0000256" key="7">
    <source>
        <dbReference type="SAM" id="SignalP"/>
    </source>
</evidence>
<sequence>MATVCVVGSGILGLAVASCLLEKTNVNIVIISDDFPHESSHDLKYSPFFTSPWAGAHFRPFPSVTEFDQRHVEYTRATYGHFKKLAAFEPQEETSIRFLEGTDLVERGHPNFEYYSELKQGYREEIEDFVVNDWEHGFSASYKTWVLNAPFFLSYLFKKLRSNPRVTLKQGKLNTLREAFTENAAKNDQSPDLGANGYNYVFNCTGLGLQMNGGWDPACYVIRGQTLLLKVPSGPHLQKTVTHQSKEGQWTFFIPRPLSNPESPTEDYVILGGTKQEKDFDSGSPRSQDSLDILTRADRLFPELKDAKTGHFQVIQPNVGFRPSRKGGVRVEREKVPDVENSFAYHCYGAGGMGYELSFGVAFAVVDLFLDDYNQ</sequence>
<dbReference type="GO" id="GO:0005737">
    <property type="term" value="C:cytoplasm"/>
    <property type="evidence" value="ECO:0007669"/>
    <property type="project" value="TreeGrafter"/>
</dbReference>
<evidence type="ECO:0000256" key="2">
    <source>
        <dbReference type="ARBA" id="ARBA00006730"/>
    </source>
</evidence>
<feature type="signal peptide" evidence="7">
    <location>
        <begin position="1"/>
        <end position="17"/>
    </location>
</feature>
<evidence type="ECO:0000313" key="10">
    <source>
        <dbReference type="Proteomes" id="UP000006853"/>
    </source>
</evidence>
<dbReference type="GO" id="GO:0071949">
    <property type="term" value="F:FAD binding"/>
    <property type="evidence" value="ECO:0007669"/>
    <property type="project" value="InterPro"/>
</dbReference>
<keyword evidence="10" id="KW-1185">Reference proteome</keyword>
<dbReference type="Pfam" id="PF01266">
    <property type="entry name" value="DAO"/>
    <property type="match status" value="1"/>
</dbReference>
<evidence type="ECO:0000313" key="9">
    <source>
        <dbReference type="EMBL" id="SCV12162.1"/>
    </source>
</evidence>
<evidence type="ECO:0000256" key="1">
    <source>
        <dbReference type="ARBA" id="ARBA00001974"/>
    </source>
</evidence>
<evidence type="ECO:0000256" key="6">
    <source>
        <dbReference type="PIRSR" id="PIRSR000189-1"/>
    </source>
</evidence>
<proteinExistence type="inferred from homology"/>
<evidence type="ECO:0000256" key="5">
    <source>
        <dbReference type="ARBA" id="ARBA00023002"/>
    </source>
</evidence>
<keyword evidence="3" id="KW-0285">Flavoprotein</keyword>
<reference evidence="9 10" key="1">
    <citation type="journal article" date="2011" name="J. Biotechnol.">
        <title>High-quality genome sequence of Pichia pastoris CBS7435.</title>
        <authorList>
            <person name="Kuberl A."/>
            <person name="Schneider J."/>
            <person name="Thallinger G.G."/>
            <person name="Anderl I."/>
            <person name="Wibberg D."/>
            <person name="Hajek T."/>
            <person name="Jaenicke S."/>
            <person name="Brinkrolf K."/>
            <person name="Goesmann A."/>
            <person name="Szczepanowski R."/>
            <person name="Puhler A."/>
            <person name="Schwab H."/>
            <person name="Glieder A."/>
            <person name="Pichler H."/>
        </authorList>
    </citation>
    <scope>NUCLEOTIDE SEQUENCE [LARGE SCALE GENOMIC DNA]</scope>
    <source>
        <strain evidence="10">ATCC 76273 / CBS 7435 / CECT 11047 / NRRL Y-11430 / Wegner 21-1</strain>
    </source>
</reference>
<reference evidence="9 10" key="2">
    <citation type="journal article" date="2016" name="FEMS Yeast Res.">
        <title>Curation of the genome annotation of Pichia pastoris (Komagataella phaffii) CBS7435 from gene level to protein function.</title>
        <authorList>
            <person name="Valli M."/>
            <person name="Tatto N.E."/>
            <person name="Peymann A."/>
            <person name="Gruber C."/>
            <person name="Landes N."/>
            <person name="Ekker H."/>
            <person name="Thallinger G.G."/>
            <person name="Mattanovich D."/>
            <person name="Gasser B."/>
            <person name="Graf A.B."/>
        </authorList>
    </citation>
    <scope>GENOME REANNOTATION</scope>
    <source>
        <strain evidence="9 10">ATCC 76273 / CBS 7435 / CECT 11047 / NRRL Y-11430 / Wegner 21-1</strain>
    </source>
</reference>
<feature type="binding site" evidence="6">
    <location>
        <position position="322"/>
    </location>
    <ligand>
        <name>D-dopa</name>
        <dbReference type="ChEBI" id="CHEBI:149689"/>
    </ligand>
</feature>
<dbReference type="Gene3D" id="3.40.50.720">
    <property type="entry name" value="NAD(P)-binding Rossmann-like Domain"/>
    <property type="match status" value="1"/>
</dbReference>
<dbReference type="SUPFAM" id="SSF54373">
    <property type="entry name" value="FAD-linked reductases, C-terminal domain"/>
    <property type="match status" value="1"/>
</dbReference>
<dbReference type="PANTHER" id="PTHR11530:SF26">
    <property type="entry name" value="FAD DEPENDENT OXIDOREDUCTASE SUPERFAMILY (AFU_ORTHOLOGUE AFUA_5G13940)"/>
    <property type="match status" value="1"/>
</dbReference>
<name>A0A1G4KQ75_KOMPC</name>
<feature type="domain" description="FAD dependent oxidoreductase" evidence="8">
    <location>
        <begin position="4"/>
        <end position="368"/>
    </location>
</feature>
<evidence type="ECO:0000256" key="3">
    <source>
        <dbReference type="ARBA" id="ARBA00022630"/>
    </source>
</evidence>
<dbReference type="Gene3D" id="3.30.9.10">
    <property type="entry name" value="D-Amino Acid Oxidase, subunit A, domain 2"/>
    <property type="match status" value="1"/>
</dbReference>
<evidence type="ECO:0000256" key="4">
    <source>
        <dbReference type="ARBA" id="ARBA00022827"/>
    </source>
</evidence>
<dbReference type="Proteomes" id="UP000006853">
    <property type="component" value="Chromosome 3"/>
</dbReference>